<sequence>MTSGMDAYIAQQPEPQRSSLTAMRALLGGLLPRAEEAMAYGAPAWTVDGTAVAGLSGSAKHWSYLPHSGSVVATLGDALSAYETSKGAIKVPAGETLKKPLVKKLVAARLTELQMVPDAKGKVRDFYPDGGLKAKGAMKNGELHGDWQWWRADGSLMRSGSFDRGRQVREWTTYDRSGIPVKVTDFGR</sequence>
<evidence type="ECO:0000313" key="3">
    <source>
        <dbReference type="Proteomes" id="UP001596138"/>
    </source>
</evidence>
<dbReference type="Gene3D" id="3.90.1150.200">
    <property type="match status" value="1"/>
</dbReference>
<dbReference type="Pfam" id="PF08818">
    <property type="entry name" value="DUF1801"/>
    <property type="match status" value="1"/>
</dbReference>
<proteinExistence type="predicted"/>
<dbReference type="Gene3D" id="2.20.110.10">
    <property type="entry name" value="Histone H3 K4-specific methyltransferase SET7/9 N-terminal domain"/>
    <property type="match status" value="1"/>
</dbReference>
<reference evidence="3" key="1">
    <citation type="journal article" date="2019" name="Int. J. Syst. Evol. Microbiol.">
        <title>The Global Catalogue of Microorganisms (GCM) 10K type strain sequencing project: providing services to taxonomists for standard genome sequencing and annotation.</title>
        <authorList>
            <consortium name="The Broad Institute Genomics Platform"/>
            <consortium name="The Broad Institute Genome Sequencing Center for Infectious Disease"/>
            <person name="Wu L."/>
            <person name="Ma J."/>
        </authorList>
    </citation>
    <scope>NUCLEOTIDE SEQUENCE [LARGE SCALE GENOMIC DNA]</scope>
    <source>
        <strain evidence="3">CGMCC 4.7317</strain>
    </source>
</reference>
<keyword evidence="3" id="KW-1185">Reference proteome</keyword>
<dbReference type="EMBL" id="JBHSTI010000022">
    <property type="protein sequence ID" value="MFC6239389.1"/>
    <property type="molecule type" value="Genomic_DNA"/>
</dbReference>
<feature type="domain" description="YdhG-like" evidence="1">
    <location>
        <begin position="16"/>
        <end position="109"/>
    </location>
</feature>
<protein>
    <submittedName>
        <fullName evidence="2">DUF1801 domain-containing protein</fullName>
    </submittedName>
</protein>
<evidence type="ECO:0000259" key="1">
    <source>
        <dbReference type="Pfam" id="PF08818"/>
    </source>
</evidence>
<evidence type="ECO:0000313" key="2">
    <source>
        <dbReference type="EMBL" id="MFC6239389.1"/>
    </source>
</evidence>
<name>A0ABW1T525_9ACTN</name>
<dbReference type="SUPFAM" id="SSF159888">
    <property type="entry name" value="YdhG-like"/>
    <property type="match status" value="1"/>
</dbReference>
<gene>
    <name evidence="2" type="ORF">ACFQGU_16055</name>
</gene>
<dbReference type="RefSeq" id="WP_386768644.1">
    <property type="nucleotide sequence ID" value="NZ_JBHSTI010000022.1"/>
</dbReference>
<accession>A0ABW1T525</accession>
<dbReference type="Proteomes" id="UP001596138">
    <property type="component" value="Unassembled WGS sequence"/>
</dbReference>
<organism evidence="2 3">
    <name type="scientific">Longivirga aurantiaca</name>
    <dbReference type="NCBI Taxonomy" id="1837743"/>
    <lineage>
        <taxon>Bacteria</taxon>
        <taxon>Bacillati</taxon>
        <taxon>Actinomycetota</taxon>
        <taxon>Actinomycetes</taxon>
        <taxon>Sporichthyales</taxon>
        <taxon>Sporichthyaceae</taxon>
        <taxon>Longivirga</taxon>
    </lineage>
</organism>
<dbReference type="SUPFAM" id="SSF82185">
    <property type="entry name" value="Histone H3 K4-specific methyltransferase SET7/9 N-terminal domain"/>
    <property type="match status" value="1"/>
</dbReference>
<dbReference type="InterPro" id="IPR014922">
    <property type="entry name" value="YdhG-like"/>
</dbReference>
<comment type="caution">
    <text evidence="2">The sequence shown here is derived from an EMBL/GenBank/DDBJ whole genome shotgun (WGS) entry which is preliminary data.</text>
</comment>